<dbReference type="InterPro" id="IPR009057">
    <property type="entry name" value="Homeodomain-like_sf"/>
</dbReference>
<dbReference type="Pfam" id="PF02909">
    <property type="entry name" value="TetR_C_1"/>
    <property type="match status" value="1"/>
</dbReference>
<organism evidence="6 7">
    <name type="scientific">Streptomyces abyssalis</name>
    <dbReference type="NCBI Taxonomy" id="933944"/>
    <lineage>
        <taxon>Bacteria</taxon>
        <taxon>Bacillati</taxon>
        <taxon>Actinomycetota</taxon>
        <taxon>Actinomycetes</taxon>
        <taxon>Kitasatosporales</taxon>
        <taxon>Streptomycetaceae</taxon>
        <taxon>Streptomyces</taxon>
    </lineage>
</organism>
<protein>
    <recommendedName>
        <fullName evidence="5">HTH tetR-type domain-containing protein</fullName>
    </recommendedName>
</protein>
<dbReference type="AlphaFoldDB" id="A0A1E7JUV0"/>
<evidence type="ECO:0000259" key="5">
    <source>
        <dbReference type="PROSITE" id="PS50977"/>
    </source>
</evidence>
<comment type="caution">
    <text evidence="6">The sequence shown here is derived from an EMBL/GenBank/DDBJ whole genome shotgun (WGS) entry which is preliminary data.</text>
</comment>
<reference evidence="6 7" key="1">
    <citation type="journal article" date="2016" name="Front. Microbiol.">
        <title>Comparative Genomics Analysis of Streptomyces Species Reveals Their Adaptation to the Marine Environment and Their Diversity at the Genomic Level.</title>
        <authorList>
            <person name="Tian X."/>
            <person name="Zhang Z."/>
            <person name="Yang T."/>
            <person name="Chen M."/>
            <person name="Li J."/>
            <person name="Chen F."/>
            <person name="Yang J."/>
            <person name="Li W."/>
            <person name="Zhang B."/>
            <person name="Zhang Z."/>
            <person name="Wu J."/>
            <person name="Zhang C."/>
            <person name="Long L."/>
            <person name="Xiao J."/>
        </authorList>
    </citation>
    <scope>NUCLEOTIDE SEQUENCE [LARGE SCALE GENOMIC DNA]</scope>
    <source>
        <strain evidence="6 7">SCSIO 10390</strain>
    </source>
</reference>
<dbReference type="InterPro" id="IPR001647">
    <property type="entry name" value="HTH_TetR"/>
</dbReference>
<dbReference type="InterPro" id="IPR050109">
    <property type="entry name" value="HTH-type_TetR-like_transc_reg"/>
</dbReference>
<accession>A0A1E7JUV0</accession>
<evidence type="ECO:0000313" key="6">
    <source>
        <dbReference type="EMBL" id="OEU93731.1"/>
    </source>
</evidence>
<feature type="domain" description="HTH tetR-type" evidence="5">
    <location>
        <begin position="30"/>
        <end position="90"/>
    </location>
</feature>
<feature type="DNA-binding region" description="H-T-H motif" evidence="4">
    <location>
        <begin position="53"/>
        <end position="72"/>
    </location>
</feature>
<evidence type="ECO:0000256" key="4">
    <source>
        <dbReference type="PROSITE-ProRule" id="PRU00335"/>
    </source>
</evidence>
<name>A0A1E7JUV0_9ACTN</name>
<gene>
    <name evidence="6" type="ORF">AN215_02955</name>
</gene>
<dbReference type="PANTHER" id="PTHR30055:SF151">
    <property type="entry name" value="TRANSCRIPTIONAL REGULATORY PROTEIN"/>
    <property type="match status" value="1"/>
</dbReference>
<dbReference type="RefSeq" id="WP_070012334.1">
    <property type="nucleotide sequence ID" value="NZ_LJGS01000042.1"/>
</dbReference>
<dbReference type="InterPro" id="IPR036271">
    <property type="entry name" value="Tet_transcr_reg_TetR-rel_C_sf"/>
</dbReference>
<dbReference type="OrthoDB" id="2570341at2"/>
<dbReference type="PANTHER" id="PTHR30055">
    <property type="entry name" value="HTH-TYPE TRANSCRIPTIONAL REGULATOR RUTR"/>
    <property type="match status" value="1"/>
</dbReference>
<dbReference type="InterPro" id="IPR004111">
    <property type="entry name" value="Repressor_TetR_C"/>
</dbReference>
<dbReference type="Gene3D" id="1.10.10.60">
    <property type="entry name" value="Homeodomain-like"/>
    <property type="match status" value="1"/>
</dbReference>
<evidence type="ECO:0000313" key="7">
    <source>
        <dbReference type="Proteomes" id="UP000176087"/>
    </source>
</evidence>
<dbReference type="SUPFAM" id="SSF46689">
    <property type="entry name" value="Homeodomain-like"/>
    <property type="match status" value="1"/>
</dbReference>
<proteinExistence type="predicted"/>
<dbReference type="Proteomes" id="UP000176087">
    <property type="component" value="Unassembled WGS sequence"/>
</dbReference>
<evidence type="ECO:0000256" key="2">
    <source>
        <dbReference type="ARBA" id="ARBA00023125"/>
    </source>
</evidence>
<evidence type="ECO:0000256" key="1">
    <source>
        <dbReference type="ARBA" id="ARBA00023015"/>
    </source>
</evidence>
<dbReference type="Gene3D" id="1.10.357.10">
    <property type="entry name" value="Tetracycline Repressor, domain 2"/>
    <property type="match status" value="1"/>
</dbReference>
<keyword evidence="3" id="KW-0804">Transcription</keyword>
<dbReference type="SUPFAM" id="SSF48498">
    <property type="entry name" value="Tetracyclin repressor-like, C-terminal domain"/>
    <property type="match status" value="1"/>
</dbReference>
<dbReference type="GO" id="GO:0045892">
    <property type="term" value="P:negative regulation of DNA-templated transcription"/>
    <property type="evidence" value="ECO:0007669"/>
    <property type="project" value="InterPro"/>
</dbReference>
<dbReference type="PATRIC" id="fig|933944.5.peg.2295"/>
<dbReference type="GO" id="GO:0000976">
    <property type="term" value="F:transcription cis-regulatory region binding"/>
    <property type="evidence" value="ECO:0007669"/>
    <property type="project" value="TreeGrafter"/>
</dbReference>
<keyword evidence="1" id="KW-0805">Transcription regulation</keyword>
<dbReference type="PROSITE" id="PS50977">
    <property type="entry name" value="HTH_TETR_2"/>
    <property type="match status" value="1"/>
</dbReference>
<sequence length="258" mass="27569">MNENTTTGLPSSVELAWGFREQPKKGPKRALTLAGVVEAGAAVADSEGLGSVSMNRVAGELGVSTMSLYRYVSAKEELVTLMADAVSGPAPAPVEDENWRAGLVRWGMEYVAVARRHPWIAEVPVSGPPVTPNSVKWMEAGLRCLRAAGLGPGEQMAALLLISQYVRSQALLESQLAAAMSASGDTDETLLPRYSRQLAMLTGRQEFPALHEVLDAGVFDGTDEDQDVDFRFGLERILDGIEVYLGRTPDVPDAASGP</sequence>
<keyword evidence="2 4" id="KW-0238">DNA-binding</keyword>
<evidence type="ECO:0000256" key="3">
    <source>
        <dbReference type="ARBA" id="ARBA00023163"/>
    </source>
</evidence>
<dbReference type="EMBL" id="LJGT01000036">
    <property type="protein sequence ID" value="OEU93731.1"/>
    <property type="molecule type" value="Genomic_DNA"/>
</dbReference>
<dbReference type="GO" id="GO:0003700">
    <property type="term" value="F:DNA-binding transcription factor activity"/>
    <property type="evidence" value="ECO:0007669"/>
    <property type="project" value="TreeGrafter"/>
</dbReference>
<dbReference type="Pfam" id="PF00440">
    <property type="entry name" value="TetR_N"/>
    <property type="match status" value="1"/>
</dbReference>
<keyword evidence="7" id="KW-1185">Reference proteome</keyword>
<dbReference type="STRING" id="933944.AN215_02955"/>